<evidence type="ECO:0000256" key="2">
    <source>
        <dbReference type="ARBA" id="ARBA00022737"/>
    </source>
</evidence>
<evidence type="ECO:0000259" key="9">
    <source>
        <dbReference type="PROSITE" id="PS50198"/>
    </source>
</evidence>
<comment type="subcellular location">
    <subcellularLocation>
        <location evidence="7">Periplasm</location>
    </subcellularLocation>
    <text evidence="7">Is capable of associating with the outer membrane.</text>
</comment>
<dbReference type="Proteomes" id="UP001595756">
    <property type="component" value="Unassembled WGS sequence"/>
</dbReference>
<protein>
    <recommendedName>
        <fullName evidence="7">Chaperone SurA</fullName>
    </recommendedName>
    <alternativeName>
        <fullName evidence="7">Peptidyl-prolyl cis-trans isomerase SurA</fullName>
        <shortName evidence="7">PPIase SurA</shortName>
        <ecNumber evidence="7">5.2.1.8</ecNumber>
    </alternativeName>
    <alternativeName>
        <fullName evidence="7">Rotamase SurA</fullName>
    </alternativeName>
</protein>
<evidence type="ECO:0000313" key="10">
    <source>
        <dbReference type="EMBL" id="MFC4297386.1"/>
    </source>
</evidence>
<feature type="chain" id="PRO_5044934561" description="Chaperone SurA" evidence="7">
    <location>
        <begin position="29"/>
        <end position="507"/>
    </location>
</feature>
<organism evidence="10 11">
    <name type="scientific">Castellaniella hirudinis</name>
    <dbReference type="NCBI Taxonomy" id="1144617"/>
    <lineage>
        <taxon>Bacteria</taxon>
        <taxon>Pseudomonadati</taxon>
        <taxon>Pseudomonadota</taxon>
        <taxon>Betaproteobacteria</taxon>
        <taxon>Burkholderiales</taxon>
        <taxon>Alcaligenaceae</taxon>
        <taxon>Castellaniella</taxon>
    </lineage>
</organism>
<evidence type="ECO:0000256" key="8">
    <source>
        <dbReference type="SAM" id="MobiDB-lite"/>
    </source>
</evidence>
<dbReference type="PANTHER" id="PTHR47637">
    <property type="entry name" value="CHAPERONE SURA"/>
    <property type="match status" value="1"/>
</dbReference>
<keyword evidence="4 7" id="KW-0697">Rotamase</keyword>
<dbReference type="InterPro" id="IPR023058">
    <property type="entry name" value="PPIase_PpiC_CS"/>
</dbReference>
<evidence type="ECO:0000256" key="4">
    <source>
        <dbReference type="ARBA" id="ARBA00023110"/>
    </source>
</evidence>
<evidence type="ECO:0000256" key="7">
    <source>
        <dbReference type="HAMAP-Rule" id="MF_01183"/>
    </source>
</evidence>
<keyword evidence="11" id="KW-1185">Reference proteome</keyword>
<feature type="signal peptide" evidence="7">
    <location>
        <begin position="1"/>
        <end position="28"/>
    </location>
</feature>
<dbReference type="GO" id="GO:0003755">
    <property type="term" value="F:peptidyl-prolyl cis-trans isomerase activity"/>
    <property type="evidence" value="ECO:0007669"/>
    <property type="project" value="UniProtKB-EC"/>
</dbReference>
<feature type="compositionally biased region" description="Low complexity" evidence="8">
    <location>
        <begin position="323"/>
        <end position="348"/>
    </location>
</feature>
<dbReference type="Pfam" id="PF00639">
    <property type="entry name" value="Rotamase"/>
    <property type="match status" value="1"/>
</dbReference>
<keyword evidence="6 7" id="KW-0413">Isomerase</keyword>
<keyword evidence="5 7" id="KW-0143">Chaperone</keyword>
<feature type="compositionally biased region" description="Pro residues" evidence="8">
    <location>
        <begin position="202"/>
        <end position="214"/>
    </location>
</feature>
<dbReference type="SUPFAM" id="SSF109998">
    <property type="entry name" value="Triger factor/SurA peptide-binding domain-like"/>
    <property type="match status" value="1"/>
</dbReference>
<keyword evidence="3 7" id="KW-0574">Periplasm</keyword>
<evidence type="ECO:0000256" key="3">
    <source>
        <dbReference type="ARBA" id="ARBA00022764"/>
    </source>
</evidence>
<dbReference type="PROSITE" id="PS50198">
    <property type="entry name" value="PPIC_PPIASE_2"/>
    <property type="match status" value="2"/>
</dbReference>
<dbReference type="HAMAP" id="MF_01183">
    <property type="entry name" value="Chaperone_SurA"/>
    <property type="match status" value="1"/>
</dbReference>
<evidence type="ECO:0000313" key="11">
    <source>
        <dbReference type="Proteomes" id="UP001595756"/>
    </source>
</evidence>
<dbReference type="Gene3D" id="1.10.4030.10">
    <property type="entry name" value="Porin chaperone SurA, peptide-binding domain"/>
    <property type="match status" value="1"/>
</dbReference>
<evidence type="ECO:0000256" key="6">
    <source>
        <dbReference type="ARBA" id="ARBA00023235"/>
    </source>
</evidence>
<evidence type="ECO:0000256" key="1">
    <source>
        <dbReference type="ARBA" id="ARBA00022729"/>
    </source>
</evidence>
<gene>
    <name evidence="7" type="primary">surA</name>
    <name evidence="10" type="ORF">ACFO0J_04945</name>
</gene>
<keyword evidence="1 7" id="KW-0732">Signal</keyword>
<comment type="domain">
    <text evidence="7">The PPIase activity resides only in the second parvulin domain. The N-terminal region and the C-terminal tail are necessary and sufficient for the chaperone activity of SurA. The PPIase activity is dispensable for SurA to function as a chaperone. The N-terminal region and the C-terminal tail are also required for porin recognition.</text>
</comment>
<dbReference type="InterPro" id="IPR050280">
    <property type="entry name" value="OMP_Chaperone_SurA"/>
</dbReference>
<dbReference type="EC" id="5.2.1.8" evidence="7"/>
<dbReference type="InterPro" id="IPR000297">
    <property type="entry name" value="PPIase_PpiC"/>
</dbReference>
<dbReference type="InterPro" id="IPR023034">
    <property type="entry name" value="PPIase_SurA"/>
</dbReference>
<dbReference type="Pfam" id="PF09312">
    <property type="entry name" value="SurA_N"/>
    <property type="match status" value="1"/>
</dbReference>
<dbReference type="Gene3D" id="3.10.50.40">
    <property type="match status" value="2"/>
</dbReference>
<dbReference type="PANTHER" id="PTHR47637:SF1">
    <property type="entry name" value="CHAPERONE SURA"/>
    <property type="match status" value="1"/>
</dbReference>
<sequence length="507" mass="55373" precursor="true">MMSGLRHPARALSLAIVLGAWVSASALAAGKPAHRPAQAAAAPAASEQFVDGIAAIVDKEVITLAQVDAKAVQVRRQMEQQRIPVPEAAVLRRQVLQQMINAALQDHEAKRVGIRVSDAQVDHAVQTIAQRNRITVDQLRNEITSSGLKWDDYRVDLRSQIQDDMLRQRFVEDRITISDSDVDAFLSMNDGKPMVTQAAAPAPEPEPEPAPKPTGPELIELAQILIEVPDYAAESTVQEKRKQAEAILRKLKSGADFAGVAAASSNGPQALEGGNMGIRPLHDWPDLFSQAIANTPPGGISGIVQSGRGFHILKVLRRGYAQRPAPKGAAKPAQAQAQQAQAQPTRAPMPSGPMMVTQTHARHILIKTSKVVSDDKARATLESLRNRIEHGESFAELAKRYSEDASAPQGGDLGWLNPGETVPAFEQAMNALQDGQVSEPVKSPFGWHLIQVEGRQTKNMEQEFRRMQARRELMERRIGPAYEDWLDQLRGQAYIDNRLDKAASGSR</sequence>
<reference evidence="11" key="1">
    <citation type="journal article" date="2019" name="Int. J. Syst. Evol. Microbiol.">
        <title>The Global Catalogue of Microorganisms (GCM) 10K type strain sequencing project: providing services to taxonomists for standard genome sequencing and annotation.</title>
        <authorList>
            <consortium name="The Broad Institute Genomics Platform"/>
            <consortium name="The Broad Institute Genome Sequencing Center for Infectious Disease"/>
            <person name="Wu L."/>
            <person name="Ma J."/>
        </authorList>
    </citation>
    <scope>NUCLEOTIDE SEQUENCE [LARGE SCALE GENOMIC DNA]</scope>
    <source>
        <strain evidence="11">CGMCC 1.19029</strain>
    </source>
</reference>
<feature type="region of interest" description="Disordered" evidence="8">
    <location>
        <begin position="323"/>
        <end position="351"/>
    </location>
</feature>
<dbReference type="InterPro" id="IPR046357">
    <property type="entry name" value="PPIase_dom_sf"/>
</dbReference>
<dbReference type="EMBL" id="JBHSDY010000002">
    <property type="protein sequence ID" value="MFC4297386.1"/>
    <property type="molecule type" value="Genomic_DNA"/>
</dbReference>
<keyword evidence="2 7" id="KW-0677">Repeat</keyword>
<dbReference type="RefSeq" id="WP_376811933.1">
    <property type="nucleotide sequence ID" value="NZ_JBHSDY010000002.1"/>
</dbReference>
<comment type="catalytic activity">
    <reaction evidence="7">
        <text>[protein]-peptidylproline (omega=180) = [protein]-peptidylproline (omega=0)</text>
        <dbReference type="Rhea" id="RHEA:16237"/>
        <dbReference type="Rhea" id="RHEA-COMP:10747"/>
        <dbReference type="Rhea" id="RHEA-COMP:10748"/>
        <dbReference type="ChEBI" id="CHEBI:83833"/>
        <dbReference type="ChEBI" id="CHEBI:83834"/>
        <dbReference type="EC" id="5.2.1.8"/>
    </reaction>
</comment>
<feature type="region of interest" description="Disordered" evidence="8">
    <location>
        <begin position="195"/>
        <end position="215"/>
    </location>
</feature>
<feature type="domain" description="PpiC" evidence="9">
    <location>
        <begin position="356"/>
        <end position="454"/>
    </location>
</feature>
<dbReference type="InterPro" id="IPR027304">
    <property type="entry name" value="Trigger_fact/SurA_dom_sf"/>
</dbReference>
<accession>A0ABV8RYB6</accession>
<evidence type="ECO:0000256" key="5">
    <source>
        <dbReference type="ARBA" id="ARBA00023186"/>
    </source>
</evidence>
<dbReference type="InterPro" id="IPR015391">
    <property type="entry name" value="SurA_N"/>
</dbReference>
<name>A0ABV8RYB6_9BURK</name>
<comment type="caution">
    <text evidence="10">The sequence shown here is derived from an EMBL/GenBank/DDBJ whole genome shotgun (WGS) entry which is preliminary data.</text>
</comment>
<dbReference type="PROSITE" id="PS01096">
    <property type="entry name" value="PPIC_PPIASE_1"/>
    <property type="match status" value="2"/>
</dbReference>
<dbReference type="Pfam" id="PF13616">
    <property type="entry name" value="Rotamase_3"/>
    <property type="match status" value="1"/>
</dbReference>
<proteinExistence type="inferred from homology"/>
<feature type="domain" description="PpiC" evidence="9">
    <location>
        <begin position="216"/>
        <end position="317"/>
    </location>
</feature>
<comment type="function">
    <text evidence="7">Chaperone involved in the correct folding and assembly of outer membrane proteins. Recognizes specific patterns of aromatic residues and the orientation of their side chains, which are found more frequently in integral outer membrane proteins. May act in both early periplasmic and late outer membrane-associated steps of protein maturation.</text>
</comment>
<dbReference type="SUPFAM" id="SSF54534">
    <property type="entry name" value="FKBP-like"/>
    <property type="match status" value="2"/>
</dbReference>